<evidence type="ECO:0000256" key="1">
    <source>
        <dbReference type="SAM" id="MobiDB-lite"/>
    </source>
</evidence>
<dbReference type="PROSITE" id="PS51257">
    <property type="entry name" value="PROKAR_LIPOPROTEIN"/>
    <property type="match status" value="1"/>
</dbReference>
<reference evidence="4" key="1">
    <citation type="submission" date="2024-06" db="EMBL/GenBank/DDBJ databases">
        <title>Radixoralia hellwigii gen. nov., sp nov., isolated from a root canal in the human oral cavity.</title>
        <authorList>
            <person name="Bartsch S."/>
            <person name="Wittmer A."/>
            <person name="Schulz A.-K."/>
            <person name="Neumann-Schaal M."/>
            <person name="Wolf J."/>
            <person name="Gronow S."/>
            <person name="Tennert C."/>
            <person name="Haecker G."/>
            <person name="Cieplik F."/>
            <person name="Al-Ahmad A."/>
        </authorList>
    </citation>
    <scope>NUCLEOTIDE SEQUENCE [LARGE SCALE GENOMIC DNA]</scope>
    <source>
        <strain evidence="4">Wk13</strain>
    </source>
</reference>
<dbReference type="EMBL" id="JBEUWX010000001">
    <property type="protein sequence ID" value="MFA9948993.1"/>
    <property type="molecule type" value="Genomic_DNA"/>
</dbReference>
<keyword evidence="2" id="KW-0732">Signal</keyword>
<evidence type="ECO:0000313" key="3">
    <source>
        <dbReference type="EMBL" id="MFA9948993.1"/>
    </source>
</evidence>
<keyword evidence="4" id="KW-1185">Reference proteome</keyword>
<feature type="region of interest" description="Disordered" evidence="1">
    <location>
        <begin position="107"/>
        <end position="150"/>
    </location>
</feature>
<dbReference type="Proteomes" id="UP001574673">
    <property type="component" value="Unassembled WGS sequence"/>
</dbReference>
<evidence type="ECO:0000256" key="2">
    <source>
        <dbReference type="SAM" id="SignalP"/>
    </source>
</evidence>
<dbReference type="InterPro" id="IPR014508">
    <property type="entry name" value="UCP020555_TPR-like"/>
</dbReference>
<proteinExistence type="predicted"/>
<feature type="compositionally biased region" description="Polar residues" evidence="1">
    <location>
        <begin position="124"/>
        <end position="134"/>
    </location>
</feature>
<dbReference type="Pfam" id="PF16068">
    <property type="entry name" value="DUF4810"/>
    <property type="match status" value="1"/>
</dbReference>
<protein>
    <submittedName>
        <fullName evidence="3">DUF4810 domain-containing protein</fullName>
    </submittedName>
</protein>
<accession>A0ABV4UCP7</accession>
<sequence length="150" mass="16491">MRLLISTLCAALLTACAAPREPLYYWGNFPAQQYAYLQGRQGPEEGIQALEKTREEAKAQGKPLPPGFQAHLGLLYGQTGRTDLFEQYLAAEKQQYPESAAYIDFLLQKNPPEKAQPGAPHADQTGSAKSQSGEATPEHKNPVKNVHRGQ</sequence>
<organism evidence="3 4">
    <name type="scientific">Dentiradicibacter hellwigii</name>
    <dbReference type="NCBI Taxonomy" id="3149053"/>
    <lineage>
        <taxon>Bacteria</taxon>
        <taxon>Pseudomonadati</taxon>
        <taxon>Pseudomonadota</taxon>
        <taxon>Betaproteobacteria</taxon>
        <taxon>Rhodocyclales</taxon>
        <taxon>Rhodocyclaceae</taxon>
        <taxon>Dentiradicibacter</taxon>
    </lineage>
</organism>
<feature type="chain" id="PRO_5045886932" evidence="2">
    <location>
        <begin position="18"/>
        <end position="150"/>
    </location>
</feature>
<dbReference type="RefSeq" id="WP_418890153.1">
    <property type="nucleotide sequence ID" value="NZ_JBEUWX010000001.1"/>
</dbReference>
<evidence type="ECO:0000313" key="4">
    <source>
        <dbReference type="Proteomes" id="UP001574673"/>
    </source>
</evidence>
<gene>
    <name evidence="3" type="ORF">ABCS64_01400</name>
</gene>
<comment type="caution">
    <text evidence="3">The sequence shown here is derived from an EMBL/GenBank/DDBJ whole genome shotgun (WGS) entry which is preliminary data.</text>
</comment>
<name>A0ABV4UCP7_9RHOO</name>
<feature type="signal peptide" evidence="2">
    <location>
        <begin position="1"/>
        <end position="17"/>
    </location>
</feature>